<comment type="caution">
    <text evidence="1">The sequence shown here is derived from an EMBL/GenBank/DDBJ whole genome shotgun (WGS) entry which is preliminary data.</text>
</comment>
<protein>
    <submittedName>
        <fullName evidence="1">Uncharacterized protein</fullName>
    </submittedName>
</protein>
<evidence type="ECO:0000313" key="1">
    <source>
        <dbReference type="EMBL" id="PXW71313.1"/>
    </source>
</evidence>
<dbReference type="RefSeq" id="WP_110299862.1">
    <property type="nucleotide sequence ID" value="NZ_QJJM01000013.1"/>
</dbReference>
<proteinExistence type="predicted"/>
<organism evidence="1 2">
    <name type="scientific">Blastomonas natatoria</name>
    <dbReference type="NCBI Taxonomy" id="34015"/>
    <lineage>
        <taxon>Bacteria</taxon>
        <taxon>Pseudomonadati</taxon>
        <taxon>Pseudomonadota</taxon>
        <taxon>Alphaproteobacteria</taxon>
        <taxon>Sphingomonadales</taxon>
        <taxon>Sphingomonadaceae</taxon>
        <taxon>Blastomonas</taxon>
    </lineage>
</organism>
<dbReference type="AlphaFoldDB" id="A0A2V3UT32"/>
<name>A0A2V3UT32_9SPHN</name>
<dbReference type="OrthoDB" id="7596964at2"/>
<dbReference type="EMBL" id="QJJM01000013">
    <property type="protein sequence ID" value="PXW71313.1"/>
    <property type="molecule type" value="Genomic_DNA"/>
</dbReference>
<accession>A0A2V3UT32</accession>
<gene>
    <name evidence="1" type="ORF">C7451_11359</name>
</gene>
<keyword evidence="2" id="KW-1185">Reference proteome</keyword>
<reference evidence="1 2" key="1">
    <citation type="submission" date="2018-05" db="EMBL/GenBank/DDBJ databases">
        <title>Genomic Encyclopedia of Type Strains, Phase IV (KMG-IV): sequencing the most valuable type-strain genomes for metagenomic binning, comparative biology and taxonomic classification.</title>
        <authorList>
            <person name="Goeker M."/>
        </authorList>
    </citation>
    <scope>NUCLEOTIDE SEQUENCE [LARGE SCALE GENOMIC DNA]</scope>
    <source>
        <strain evidence="1 2">DSM 3183</strain>
    </source>
</reference>
<sequence>MFAVAIALFFAAAAVGAVLVIAQSFAGSAERFDALFTAYRLAGQGRVAEGQMRQPARYVPAQAPDYAPRIVVQMPVRAPSRVNSLDWRAAA</sequence>
<dbReference type="Proteomes" id="UP000248014">
    <property type="component" value="Unassembled WGS sequence"/>
</dbReference>
<evidence type="ECO:0000313" key="2">
    <source>
        <dbReference type="Proteomes" id="UP000248014"/>
    </source>
</evidence>